<evidence type="ECO:0000313" key="3">
    <source>
        <dbReference type="Proteomes" id="UP001457282"/>
    </source>
</evidence>
<evidence type="ECO:0000256" key="1">
    <source>
        <dbReference type="SAM" id="MobiDB-lite"/>
    </source>
</evidence>
<keyword evidence="3" id="KW-1185">Reference proteome</keyword>
<dbReference type="Proteomes" id="UP001457282">
    <property type="component" value="Unassembled WGS sequence"/>
</dbReference>
<name>A0AAW1VN33_RUBAR</name>
<gene>
    <name evidence="2" type="ORF">M0R45_001171</name>
</gene>
<feature type="region of interest" description="Disordered" evidence="1">
    <location>
        <begin position="68"/>
        <end position="94"/>
    </location>
</feature>
<dbReference type="EMBL" id="JBEDUW010000231">
    <property type="protein sequence ID" value="KAK9903206.1"/>
    <property type="molecule type" value="Genomic_DNA"/>
</dbReference>
<organism evidence="2 3">
    <name type="scientific">Rubus argutus</name>
    <name type="common">Southern blackberry</name>
    <dbReference type="NCBI Taxonomy" id="59490"/>
    <lineage>
        <taxon>Eukaryota</taxon>
        <taxon>Viridiplantae</taxon>
        <taxon>Streptophyta</taxon>
        <taxon>Embryophyta</taxon>
        <taxon>Tracheophyta</taxon>
        <taxon>Spermatophyta</taxon>
        <taxon>Magnoliopsida</taxon>
        <taxon>eudicotyledons</taxon>
        <taxon>Gunneridae</taxon>
        <taxon>Pentapetalae</taxon>
        <taxon>rosids</taxon>
        <taxon>fabids</taxon>
        <taxon>Rosales</taxon>
        <taxon>Rosaceae</taxon>
        <taxon>Rosoideae</taxon>
        <taxon>Rosoideae incertae sedis</taxon>
        <taxon>Rubus</taxon>
    </lineage>
</organism>
<comment type="caution">
    <text evidence="2">The sequence shown here is derived from an EMBL/GenBank/DDBJ whole genome shotgun (WGS) entry which is preliminary data.</text>
</comment>
<reference evidence="2 3" key="1">
    <citation type="journal article" date="2023" name="G3 (Bethesda)">
        <title>A chromosome-length genome assembly and annotation of blackberry (Rubus argutus, cv. 'Hillquist').</title>
        <authorList>
            <person name="Bruna T."/>
            <person name="Aryal R."/>
            <person name="Dudchenko O."/>
            <person name="Sargent D.J."/>
            <person name="Mead D."/>
            <person name="Buti M."/>
            <person name="Cavallini A."/>
            <person name="Hytonen T."/>
            <person name="Andres J."/>
            <person name="Pham M."/>
            <person name="Weisz D."/>
            <person name="Mascagni F."/>
            <person name="Usai G."/>
            <person name="Natali L."/>
            <person name="Bassil N."/>
            <person name="Fernandez G.E."/>
            <person name="Lomsadze A."/>
            <person name="Armour M."/>
            <person name="Olukolu B."/>
            <person name="Poorten T."/>
            <person name="Britton C."/>
            <person name="Davik J."/>
            <person name="Ashrafi H."/>
            <person name="Aiden E.L."/>
            <person name="Borodovsky M."/>
            <person name="Worthington M."/>
        </authorList>
    </citation>
    <scope>NUCLEOTIDE SEQUENCE [LARGE SCALE GENOMIC DNA]</scope>
    <source>
        <strain evidence="2">PI 553951</strain>
    </source>
</reference>
<evidence type="ECO:0000313" key="2">
    <source>
        <dbReference type="EMBL" id="KAK9903206.1"/>
    </source>
</evidence>
<sequence length="118" mass="12476">MSSPQPSSAPISCAQPPSALNAPICLDATKRPRPPRSSPPHKIAAAALNLSTVAITFSPLLQPTVASALASRSASRHHNPAAVQANSDYSHRRRRANTRPAIILHITESSRAFLSISI</sequence>
<accession>A0AAW1VN33</accession>
<dbReference type="AlphaFoldDB" id="A0AAW1VN33"/>
<protein>
    <submittedName>
        <fullName evidence="2">Uncharacterized protein</fullName>
    </submittedName>
</protein>
<proteinExistence type="predicted"/>